<evidence type="ECO:0000313" key="2">
    <source>
        <dbReference type="Proteomes" id="UP000027442"/>
    </source>
</evidence>
<accession>A0A069QGU1</accession>
<dbReference type="AlphaFoldDB" id="A0A069QGU1"/>
<sequence length="46" mass="5675">MLQGLKRWRIFAWIEPCKKKMKFDIFAVNIQTKKHLLLCFMTHKRP</sequence>
<keyword evidence="2" id="KW-1185">Reference proteome</keyword>
<gene>
    <name evidence="1" type="ORF">HMPREF1991_01848</name>
</gene>
<proteinExistence type="predicted"/>
<comment type="caution">
    <text evidence="1">The sequence shown here is derived from an EMBL/GenBank/DDBJ whole genome shotgun (WGS) entry which is preliminary data.</text>
</comment>
<dbReference type="Proteomes" id="UP000027442">
    <property type="component" value="Unassembled WGS sequence"/>
</dbReference>
<protein>
    <submittedName>
        <fullName evidence="1">Uncharacterized protein</fullName>
    </submittedName>
</protein>
<organism evidence="1 2">
    <name type="scientific">Hoylesella loescheii DSM 19665 = JCM 12249 = ATCC 15930</name>
    <dbReference type="NCBI Taxonomy" id="1122985"/>
    <lineage>
        <taxon>Bacteria</taxon>
        <taxon>Pseudomonadati</taxon>
        <taxon>Bacteroidota</taxon>
        <taxon>Bacteroidia</taxon>
        <taxon>Bacteroidales</taxon>
        <taxon>Prevotellaceae</taxon>
        <taxon>Hoylesella</taxon>
    </lineage>
</organism>
<reference evidence="1 2" key="1">
    <citation type="submission" date="2013-08" db="EMBL/GenBank/DDBJ databases">
        <authorList>
            <person name="Weinstock G."/>
            <person name="Sodergren E."/>
            <person name="Wylie T."/>
            <person name="Fulton L."/>
            <person name="Fulton R."/>
            <person name="Fronick C."/>
            <person name="O'Laughlin M."/>
            <person name="Godfrey J."/>
            <person name="Miner T."/>
            <person name="Herter B."/>
            <person name="Appelbaum E."/>
            <person name="Cordes M."/>
            <person name="Lek S."/>
            <person name="Wollam A."/>
            <person name="Pepin K.H."/>
            <person name="Palsikar V.B."/>
            <person name="Mitreva M."/>
            <person name="Wilson R.K."/>
        </authorList>
    </citation>
    <scope>NUCLEOTIDE SEQUENCE [LARGE SCALE GENOMIC DNA]</scope>
    <source>
        <strain evidence="1 2">ATCC 15930</strain>
    </source>
</reference>
<dbReference type="HOGENOM" id="CLU_3187333_0_0_10"/>
<dbReference type="PATRIC" id="fig|1122985.7.peg.1924"/>
<evidence type="ECO:0000313" key="1">
    <source>
        <dbReference type="EMBL" id="KDR52073.1"/>
    </source>
</evidence>
<dbReference type="EMBL" id="JNGW01000078">
    <property type="protein sequence ID" value="KDR52073.1"/>
    <property type="molecule type" value="Genomic_DNA"/>
</dbReference>
<name>A0A069QGU1_HOYLO</name>